<evidence type="ECO:0008006" key="3">
    <source>
        <dbReference type="Google" id="ProtNLM"/>
    </source>
</evidence>
<dbReference type="EMBL" id="CP070969">
    <property type="protein sequence ID" value="QSF47526.1"/>
    <property type="molecule type" value="Genomic_DNA"/>
</dbReference>
<evidence type="ECO:0000313" key="2">
    <source>
        <dbReference type="Proteomes" id="UP000663452"/>
    </source>
</evidence>
<keyword evidence="2" id="KW-1185">Reference proteome</keyword>
<accession>A0ABX7LHR6</accession>
<proteinExistence type="predicted"/>
<dbReference type="RefSeq" id="WP_206104903.1">
    <property type="nucleotide sequence ID" value="NZ_CP070969.1"/>
</dbReference>
<evidence type="ECO:0000313" key="1">
    <source>
        <dbReference type="EMBL" id="QSF47526.1"/>
    </source>
</evidence>
<gene>
    <name evidence="1" type="ORF">JRJ22_13730</name>
</gene>
<organism evidence="1 2">
    <name type="scientific">Paenibacillus tianjinensis</name>
    <dbReference type="NCBI Taxonomy" id="2810347"/>
    <lineage>
        <taxon>Bacteria</taxon>
        <taxon>Bacillati</taxon>
        <taxon>Bacillota</taxon>
        <taxon>Bacilli</taxon>
        <taxon>Bacillales</taxon>
        <taxon>Paenibacillaceae</taxon>
        <taxon>Paenibacillus</taxon>
    </lineage>
</organism>
<reference evidence="1 2" key="1">
    <citation type="submission" date="2021-02" db="EMBL/GenBank/DDBJ databases">
        <title>Paenibacillus tianjinensis sp. nov.</title>
        <authorList>
            <person name="Liu H."/>
        </authorList>
    </citation>
    <scope>NUCLEOTIDE SEQUENCE [LARGE SCALE GENOMIC DNA]</scope>
    <source>
        <strain evidence="1 2">TB2019</strain>
    </source>
</reference>
<dbReference type="Proteomes" id="UP000663452">
    <property type="component" value="Chromosome"/>
</dbReference>
<protein>
    <recommendedName>
        <fullName evidence="3">Cyclophilin-like domain-containing protein</fullName>
    </recommendedName>
</protein>
<sequence>MFLSFNDICSCPVGGQEHSPITARAKRGFFYLRDQVLVLFAGQELGPFAENGQELDTIADLINIK</sequence>
<name>A0ABX7LHR6_9BACL</name>